<dbReference type="Pfam" id="PF07676">
    <property type="entry name" value="PD40"/>
    <property type="match status" value="1"/>
</dbReference>
<name>A0A1F5EAD9_9BACT</name>
<dbReference type="SUPFAM" id="SSF49452">
    <property type="entry name" value="Starch-binding domain-like"/>
    <property type="match status" value="1"/>
</dbReference>
<dbReference type="Gene3D" id="2.120.10.30">
    <property type="entry name" value="TolB, C-terminal domain"/>
    <property type="match status" value="2"/>
</dbReference>
<sequence length="530" mass="57679">MLEDNIMGEDLSLNLKLHLRKKVLLYVALPVVVVGLLIFGLARQGFLGDWFDALRRATATVHIVDAQQQPVEMAQVVFGTVIGSTDAQGNATIGSLVAGAQQLALRKSGFNPVEQEVTLKRGSNDLGTFTLQKSPAARISKISLTVEDYISEQPIGDAYVTLSDLRPIYSDSGYEFTEVPVGNYKLTVSKSGYNDYIAPKVKIGTDTSKLPQVLLVKTGSVVFESNREGGKRGVFIASYDGTDQRNLVERIGEFEDFAPQLGPNQNKVLFSSTRDGKSDGEGGYKPYFYVVDVDGSNLTKVSTKSGIYDAVWSPDGGYIGFTRYNASATTLYSYNVVTKSTSTFSAYDTYAFVYSGDGEHIAFSGLKGGVQGLFYANSNATGIKKIDNQEVYSLEFTASGNLRYLSYSGNKTNYYEYNFATGKRSTISAPPIDKIGAILSPDGKLRAYVSTRDGRANVYVSGPDGKNELQLTDINKVSQGDLLWAKDSSFIIFNVTSQDETARYLVSTNGAADAKKIVDINLSYGYGYGY</sequence>
<protein>
    <recommendedName>
        <fullName evidence="5">PEGA domain-containing protein</fullName>
    </recommendedName>
</protein>
<dbReference type="GO" id="GO:0030246">
    <property type="term" value="F:carbohydrate binding"/>
    <property type="evidence" value="ECO:0007669"/>
    <property type="project" value="InterPro"/>
</dbReference>
<dbReference type="STRING" id="1797471.A3A71_04140"/>
<dbReference type="InterPro" id="IPR011042">
    <property type="entry name" value="6-blade_b-propeller_TolB-like"/>
</dbReference>
<evidence type="ECO:0008006" key="5">
    <source>
        <dbReference type="Google" id="ProtNLM"/>
    </source>
</evidence>
<organism evidence="3 4">
    <name type="scientific">Candidatus Berkelbacteria bacterium RIFCSPLOWO2_01_FULL_50_28</name>
    <dbReference type="NCBI Taxonomy" id="1797471"/>
    <lineage>
        <taxon>Bacteria</taxon>
        <taxon>Candidatus Berkelbacteria</taxon>
    </lineage>
</organism>
<dbReference type="InterPro" id="IPR013784">
    <property type="entry name" value="Carb-bd-like_fold"/>
</dbReference>
<evidence type="ECO:0000256" key="2">
    <source>
        <dbReference type="SAM" id="Phobius"/>
    </source>
</evidence>
<reference evidence="3 4" key="1">
    <citation type="journal article" date="2016" name="Nat. Commun.">
        <title>Thousands of microbial genomes shed light on interconnected biogeochemical processes in an aquifer system.</title>
        <authorList>
            <person name="Anantharaman K."/>
            <person name="Brown C.T."/>
            <person name="Hug L.A."/>
            <person name="Sharon I."/>
            <person name="Castelle C.J."/>
            <person name="Probst A.J."/>
            <person name="Thomas B.C."/>
            <person name="Singh A."/>
            <person name="Wilkins M.J."/>
            <person name="Karaoz U."/>
            <person name="Brodie E.L."/>
            <person name="Williams K.H."/>
            <person name="Hubbard S.S."/>
            <person name="Banfield J.F."/>
        </authorList>
    </citation>
    <scope>NUCLEOTIDE SEQUENCE [LARGE SCALE GENOMIC DNA]</scope>
</reference>
<evidence type="ECO:0000313" key="4">
    <source>
        <dbReference type="Proteomes" id="UP000177481"/>
    </source>
</evidence>
<dbReference type="PANTHER" id="PTHR36842">
    <property type="entry name" value="PROTEIN TOLB HOMOLOG"/>
    <property type="match status" value="1"/>
</dbReference>
<evidence type="ECO:0000313" key="3">
    <source>
        <dbReference type="EMBL" id="OGD64323.1"/>
    </source>
</evidence>
<comment type="similarity">
    <text evidence="1">Belongs to the TolB family.</text>
</comment>
<dbReference type="Gene3D" id="2.60.40.1120">
    <property type="entry name" value="Carboxypeptidase-like, regulatory domain"/>
    <property type="match status" value="1"/>
</dbReference>
<dbReference type="EMBL" id="MEZX01000003">
    <property type="protein sequence ID" value="OGD64323.1"/>
    <property type="molecule type" value="Genomic_DNA"/>
</dbReference>
<feature type="transmembrane region" description="Helical" evidence="2">
    <location>
        <begin position="23"/>
        <end position="42"/>
    </location>
</feature>
<evidence type="ECO:0000256" key="1">
    <source>
        <dbReference type="ARBA" id="ARBA00009820"/>
    </source>
</evidence>
<proteinExistence type="inferred from homology"/>
<comment type="caution">
    <text evidence="3">The sequence shown here is derived from an EMBL/GenBank/DDBJ whole genome shotgun (WGS) entry which is preliminary data.</text>
</comment>
<dbReference type="InterPro" id="IPR011659">
    <property type="entry name" value="WD40"/>
</dbReference>
<keyword evidence="2" id="KW-1133">Transmembrane helix</keyword>
<dbReference type="Proteomes" id="UP000177481">
    <property type="component" value="Unassembled WGS sequence"/>
</dbReference>
<keyword evidence="2" id="KW-0812">Transmembrane</keyword>
<accession>A0A1F5EAD9</accession>
<gene>
    <name evidence="3" type="ORF">A3A71_04140</name>
</gene>
<keyword evidence="2" id="KW-0472">Membrane</keyword>
<dbReference type="AlphaFoldDB" id="A0A1F5EAD9"/>
<dbReference type="SUPFAM" id="SSF82171">
    <property type="entry name" value="DPP6 N-terminal domain-like"/>
    <property type="match status" value="1"/>
</dbReference>